<organism evidence="8 9">
    <name type="scientific">Candidatus Saccharicenans subterraneus</name>
    <dbReference type="NCBI Taxonomy" id="2508984"/>
    <lineage>
        <taxon>Bacteria</taxon>
        <taxon>Candidatus Aminicenantota</taxon>
        <taxon>Candidatus Aminicenantia</taxon>
        <taxon>Candidatus Aminicenantales</taxon>
        <taxon>Candidatus Saccharicenantaceae</taxon>
        <taxon>Candidatus Saccharicenans</taxon>
    </lineage>
</organism>
<accession>A0A3E2BNK6</accession>
<evidence type="ECO:0000256" key="6">
    <source>
        <dbReference type="RuleBase" id="RU003797"/>
    </source>
</evidence>
<dbReference type="PANTHER" id="PTHR30471">
    <property type="entry name" value="DNA REPAIR PROTEIN RADC"/>
    <property type="match status" value="1"/>
</dbReference>
<dbReference type="GO" id="GO:0008237">
    <property type="term" value="F:metallopeptidase activity"/>
    <property type="evidence" value="ECO:0007669"/>
    <property type="project" value="UniProtKB-KW"/>
</dbReference>
<evidence type="ECO:0000256" key="2">
    <source>
        <dbReference type="ARBA" id="ARBA00022723"/>
    </source>
</evidence>
<evidence type="ECO:0000313" key="9">
    <source>
        <dbReference type="Proteomes" id="UP000257323"/>
    </source>
</evidence>
<dbReference type="AlphaFoldDB" id="A0A3E2BNK6"/>
<dbReference type="InterPro" id="IPR025657">
    <property type="entry name" value="RadC_JAB"/>
</dbReference>
<evidence type="ECO:0000256" key="4">
    <source>
        <dbReference type="ARBA" id="ARBA00022833"/>
    </source>
</evidence>
<dbReference type="CDD" id="cd08071">
    <property type="entry name" value="MPN_DUF2466"/>
    <property type="match status" value="1"/>
</dbReference>
<name>A0A3E2BNK6_9BACT</name>
<evidence type="ECO:0000256" key="1">
    <source>
        <dbReference type="ARBA" id="ARBA00022670"/>
    </source>
</evidence>
<dbReference type="GO" id="GO:0006508">
    <property type="term" value="P:proteolysis"/>
    <property type="evidence" value="ECO:0007669"/>
    <property type="project" value="UniProtKB-KW"/>
</dbReference>
<dbReference type="InterPro" id="IPR046778">
    <property type="entry name" value="UPF0758_N"/>
</dbReference>
<dbReference type="Pfam" id="PF20582">
    <property type="entry name" value="UPF0758_N"/>
    <property type="match status" value="1"/>
</dbReference>
<dbReference type="PROSITE" id="PS50249">
    <property type="entry name" value="MPN"/>
    <property type="match status" value="1"/>
</dbReference>
<evidence type="ECO:0000256" key="5">
    <source>
        <dbReference type="ARBA" id="ARBA00023049"/>
    </source>
</evidence>
<keyword evidence="2" id="KW-0479">Metal-binding</keyword>
<dbReference type="Gene3D" id="1.10.150.20">
    <property type="entry name" value="5' to 3' exonuclease, C-terminal subdomain"/>
    <property type="match status" value="1"/>
</dbReference>
<keyword evidence="1" id="KW-0645">Protease</keyword>
<feature type="domain" description="MPN" evidence="7">
    <location>
        <begin position="109"/>
        <end position="231"/>
    </location>
</feature>
<dbReference type="SUPFAM" id="SSF102712">
    <property type="entry name" value="JAB1/MPN domain"/>
    <property type="match status" value="1"/>
</dbReference>
<dbReference type="InterPro" id="IPR037518">
    <property type="entry name" value="MPN"/>
</dbReference>
<dbReference type="Pfam" id="PF04002">
    <property type="entry name" value="RadC"/>
    <property type="match status" value="1"/>
</dbReference>
<keyword evidence="4" id="KW-0862">Zinc</keyword>
<dbReference type="NCBIfam" id="TIGR00608">
    <property type="entry name" value="radc"/>
    <property type="match status" value="1"/>
</dbReference>
<dbReference type="InterPro" id="IPR020891">
    <property type="entry name" value="UPF0758_CS"/>
</dbReference>
<evidence type="ECO:0000256" key="3">
    <source>
        <dbReference type="ARBA" id="ARBA00022801"/>
    </source>
</evidence>
<keyword evidence="3" id="KW-0378">Hydrolase</keyword>
<dbReference type="PANTHER" id="PTHR30471:SF3">
    <property type="entry name" value="UPF0758 PROTEIN YEES-RELATED"/>
    <property type="match status" value="1"/>
</dbReference>
<evidence type="ECO:0000313" key="8">
    <source>
        <dbReference type="EMBL" id="RFT16343.1"/>
    </source>
</evidence>
<dbReference type="InterPro" id="IPR001405">
    <property type="entry name" value="UPF0758"/>
</dbReference>
<dbReference type="PROSITE" id="PS01302">
    <property type="entry name" value="UPF0758"/>
    <property type="match status" value="1"/>
</dbReference>
<dbReference type="EMBL" id="QUAH01000004">
    <property type="protein sequence ID" value="RFT16343.1"/>
    <property type="molecule type" value="Genomic_DNA"/>
</dbReference>
<sequence length="259" mass="30046">MSELEQAVRAAYEGHRQRLREKFLKGGLAGFLDYEIVELLLTLGTPRRDCREAARLALKEFRTFRAVMEADPLELQKIKGIGPKNIFGLKLVHEVARRYLKDCIIKRPVCKSSREVFDYLYYSLRDLRIEVFKVLFLNTKNQVLEEKTLFEGTVDSSAVYPREVIKQALKYEASSLIFVHNHPSGDPEPSSCDRDITRDLVFACAVMQIRVLDHIIIGNNCYYSFADEGLIEKYQSHFYSVNFCRQPAKKWLHKRRSSG</sequence>
<proteinExistence type="inferred from homology"/>
<comment type="caution">
    <text evidence="8">The sequence shown here is derived from an EMBL/GenBank/DDBJ whole genome shotgun (WGS) entry which is preliminary data.</text>
</comment>
<dbReference type="Proteomes" id="UP000257323">
    <property type="component" value="Unassembled WGS sequence"/>
</dbReference>
<dbReference type="GO" id="GO:0046872">
    <property type="term" value="F:metal ion binding"/>
    <property type="evidence" value="ECO:0007669"/>
    <property type="project" value="UniProtKB-KW"/>
</dbReference>
<comment type="similarity">
    <text evidence="6">Belongs to the UPF0758 family.</text>
</comment>
<dbReference type="Gene3D" id="3.40.140.10">
    <property type="entry name" value="Cytidine Deaminase, domain 2"/>
    <property type="match status" value="1"/>
</dbReference>
<dbReference type="NCBIfam" id="NF000642">
    <property type="entry name" value="PRK00024.1"/>
    <property type="match status" value="1"/>
</dbReference>
<gene>
    <name evidence="8" type="ORF">OP8BY_1947</name>
</gene>
<keyword evidence="5" id="KW-0482">Metalloprotease</keyword>
<protein>
    <submittedName>
        <fullName evidence="8">DNA repair protein RadC</fullName>
    </submittedName>
</protein>
<reference evidence="8 9" key="1">
    <citation type="submission" date="2018-08" db="EMBL/GenBank/DDBJ databases">
        <title>Genome analysis of the thermophilic bacterium of the candidate phylum Aminicenantes from deep subsurface aquifer revealed its physiology and ecological role.</title>
        <authorList>
            <person name="Kadnikov V.V."/>
            <person name="Mardanov A.V."/>
            <person name="Beletsky A.V."/>
            <person name="Karnachuk O.V."/>
            <person name="Ravin N.V."/>
        </authorList>
    </citation>
    <scope>NUCLEOTIDE SEQUENCE [LARGE SCALE GENOMIC DNA]</scope>
    <source>
        <strain evidence="8">BY38</strain>
    </source>
</reference>
<evidence type="ECO:0000259" key="7">
    <source>
        <dbReference type="PROSITE" id="PS50249"/>
    </source>
</evidence>